<dbReference type="Pfam" id="PF00356">
    <property type="entry name" value="LacI"/>
    <property type="match status" value="1"/>
</dbReference>
<dbReference type="GO" id="GO:0000976">
    <property type="term" value="F:transcription cis-regulatory region binding"/>
    <property type="evidence" value="ECO:0007669"/>
    <property type="project" value="TreeGrafter"/>
</dbReference>
<name>A0A3B0TJA0_9ZZZZ</name>
<dbReference type="PROSITE" id="PS00356">
    <property type="entry name" value="HTH_LACI_1"/>
    <property type="match status" value="1"/>
</dbReference>
<dbReference type="SMART" id="SM00354">
    <property type="entry name" value="HTH_LACI"/>
    <property type="match status" value="1"/>
</dbReference>
<dbReference type="GO" id="GO:0003700">
    <property type="term" value="F:DNA-binding transcription factor activity"/>
    <property type="evidence" value="ECO:0007669"/>
    <property type="project" value="TreeGrafter"/>
</dbReference>
<dbReference type="Gene3D" id="3.40.50.2300">
    <property type="match status" value="2"/>
</dbReference>
<dbReference type="SUPFAM" id="SSF47413">
    <property type="entry name" value="lambda repressor-like DNA-binding domains"/>
    <property type="match status" value="1"/>
</dbReference>
<organism evidence="5">
    <name type="scientific">hydrothermal vent metagenome</name>
    <dbReference type="NCBI Taxonomy" id="652676"/>
    <lineage>
        <taxon>unclassified sequences</taxon>
        <taxon>metagenomes</taxon>
        <taxon>ecological metagenomes</taxon>
    </lineage>
</organism>
<dbReference type="Pfam" id="PF13377">
    <property type="entry name" value="Peripla_BP_3"/>
    <property type="match status" value="1"/>
</dbReference>
<gene>
    <name evidence="5" type="ORF">MNBD_ALPHA09-2109</name>
</gene>
<evidence type="ECO:0000313" key="5">
    <source>
        <dbReference type="EMBL" id="VAW13387.1"/>
    </source>
</evidence>
<reference evidence="5" key="1">
    <citation type="submission" date="2018-06" db="EMBL/GenBank/DDBJ databases">
        <authorList>
            <person name="Zhirakovskaya E."/>
        </authorList>
    </citation>
    <scope>NUCLEOTIDE SEQUENCE</scope>
</reference>
<dbReference type="CDD" id="cd06267">
    <property type="entry name" value="PBP1_LacI_sugar_binding-like"/>
    <property type="match status" value="1"/>
</dbReference>
<dbReference type="AlphaFoldDB" id="A0A3B0TJA0"/>
<evidence type="ECO:0000259" key="4">
    <source>
        <dbReference type="PROSITE" id="PS50932"/>
    </source>
</evidence>
<proteinExistence type="predicted"/>
<dbReference type="CDD" id="cd01392">
    <property type="entry name" value="HTH_LacI"/>
    <property type="match status" value="1"/>
</dbReference>
<evidence type="ECO:0000256" key="1">
    <source>
        <dbReference type="ARBA" id="ARBA00023015"/>
    </source>
</evidence>
<dbReference type="InterPro" id="IPR028082">
    <property type="entry name" value="Peripla_BP_I"/>
</dbReference>
<sequence>MINRLIIMNQTRQASLADMSQTSKASAKRASPTIVDIARATGVSTATVSNALSGRGRVSAKKVAEISSAAADIGYVPQHAARALRQGRASIIGLVVPNITNPIFTAMAQAIDECLHHRGLGVLLADSKNRRQGQDEAIRNLSAHGADALIVIPRHDTEVVSRGVPIVVIDVPGRADSAVCSNHHDGGRQIARHLLELGHARILIMAGPENSAVAGARVAGMREIFDARPHVVLEIRHSPYGPDAAEAILASQGSFDFTALAAVSDTLAIGALRYLISAGIRVPQDISVSGFDDTIWSRLSAPAMTSVRQNVAEIARAASAIAVGETSGGVTIPVDLVVRGSTGPAQQTTTNFNQGEYT</sequence>
<dbReference type="InterPro" id="IPR046335">
    <property type="entry name" value="LacI/GalR-like_sensor"/>
</dbReference>
<keyword evidence="3" id="KW-0804">Transcription</keyword>
<evidence type="ECO:0000256" key="2">
    <source>
        <dbReference type="ARBA" id="ARBA00023125"/>
    </source>
</evidence>
<dbReference type="PANTHER" id="PTHR30146">
    <property type="entry name" value="LACI-RELATED TRANSCRIPTIONAL REPRESSOR"/>
    <property type="match status" value="1"/>
</dbReference>
<keyword evidence="1" id="KW-0805">Transcription regulation</keyword>
<accession>A0A3B0TJA0</accession>
<dbReference type="PROSITE" id="PS50932">
    <property type="entry name" value="HTH_LACI_2"/>
    <property type="match status" value="1"/>
</dbReference>
<protein>
    <recommendedName>
        <fullName evidence="4">HTH lacI-type domain-containing protein</fullName>
    </recommendedName>
</protein>
<dbReference type="PANTHER" id="PTHR30146:SF138">
    <property type="entry name" value="TRANSCRIPTIONAL REGULATORY PROTEIN"/>
    <property type="match status" value="1"/>
</dbReference>
<keyword evidence="2" id="KW-0238">DNA-binding</keyword>
<dbReference type="SUPFAM" id="SSF53822">
    <property type="entry name" value="Periplasmic binding protein-like I"/>
    <property type="match status" value="1"/>
</dbReference>
<feature type="domain" description="HTH lacI-type" evidence="4">
    <location>
        <begin position="32"/>
        <end position="86"/>
    </location>
</feature>
<dbReference type="InterPro" id="IPR000843">
    <property type="entry name" value="HTH_LacI"/>
</dbReference>
<dbReference type="EMBL" id="UOEM01000061">
    <property type="protein sequence ID" value="VAW13387.1"/>
    <property type="molecule type" value="Genomic_DNA"/>
</dbReference>
<evidence type="ECO:0000256" key="3">
    <source>
        <dbReference type="ARBA" id="ARBA00023163"/>
    </source>
</evidence>
<dbReference type="InterPro" id="IPR010982">
    <property type="entry name" value="Lambda_DNA-bd_dom_sf"/>
</dbReference>
<dbReference type="Gene3D" id="1.10.260.40">
    <property type="entry name" value="lambda repressor-like DNA-binding domains"/>
    <property type="match status" value="1"/>
</dbReference>